<dbReference type="Pfam" id="PF07707">
    <property type="entry name" value="BACK"/>
    <property type="match status" value="1"/>
</dbReference>
<keyword evidence="1" id="KW-0880">Kelch repeat</keyword>
<dbReference type="SUPFAM" id="SSF117281">
    <property type="entry name" value="Kelch motif"/>
    <property type="match status" value="1"/>
</dbReference>
<protein>
    <submittedName>
        <fullName evidence="4">KLH10 protein</fullName>
    </submittedName>
</protein>
<feature type="non-terminal residue" evidence="4">
    <location>
        <position position="582"/>
    </location>
</feature>
<keyword evidence="2" id="KW-0677">Repeat</keyword>
<dbReference type="Gene3D" id="3.30.710.10">
    <property type="entry name" value="Potassium Channel Kv1.1, Chain A"/>
    <property type="match status" value="1"/>
</dbReference>
<dbReference type="SMART" id="SM00612">
    <property type="entry name" value="Kelch"/>
    <property type="match status" value="6"/>
</dbReference>
<dbReference type="InterPro" id="IPR030608">
    <property type="entry name" value="KLHL10_BTB/POZ"/>
</dbReference>
<dbReference type="InterPro" id="IPR000210">
    <property type="entry name" value="BTB/POZ_dom"/>
</dbReference>
<dbReference type="SMART" id="SM00875">
    <property type="entry name" value="BACK"/>
    <property type="match status" value="1"/>
</dbReference>
<sequence>VGDSSVPTRHSSSHMERKTSGCTVLNDLRLEGQLCDVIIRVDGREFQAHKNILCSCSQYFRVLFTGGWEDAHKTVYEISGTSPETMRLIIEYAYTRTIPVTADNVESLLIAADQFSITSVTRLCCEFIKSQLCPENCIGICRLTDHYPSLDLREAAYEFIFHHFEEISRVSAEFLDLSIDELKYIIEKDELSVKQEDTVFEAIVRWITHDPRSRRQHIAVLLSRVRLALMEANYFMHNVKTHDYVKGNKDCKVLIRETLAEMYNLNRHGPSSRGFANPLSRPRLPYAILFAIGGWSGDSPTNAMEIYDTRADKWVNITYEEESPLAYHGTVYLAGFIYVIGGFDSTNYFNSVKRFHPLQKTWQQVAPMHSQRCYVSVTVLNNSIYAMGGFDGRTRLRTAERYEPETNQWTLIASMHEERSDASATTLHEKVYICGGFNGNECLITAEVYTTTTNQWTFIAQMGSRRSGVGVVAYQNEVYAVGGCDGIERLRTVEAYNPVANAWRAVPAMFNPRSNFGIEVVDDLLFVVGGFNGSGTTFNVECYDEVTNEWHDVQRMDVHRSALSCCMVPGLSNVREYVASRD</sequence>
<evidence type="ECO:0000256" key="2">
    <source>
        <dbReference type="ARBA" id="ARBA00022737"/>
    </source>
</evidence>
<dbReference type="InterPro" id="IPR006652">
    <property type="entry name" value="Kelch_1"/>
</dbReference>
<dbReference type="PRINTS" id="PR00501">
    <property type="entry name" value="KELCHREPEAT"/>
</dbReference>
<dbReference type="AlphaFoldDB" id="A0A851LMR1"/>
<dbReference type="Gene3D" id="2.120.10.80">
    <property type="entry name" value="Kelch-type beta propeller"/>
    <property type="match status" value="1"/>
</dbReference>
<accession>A0A851LMR1</accession>
<dbReference type="InterPro" id="IPR011705">
    <property type="entry name" value="BACK"/>
</dbReference>
<dbReference type="EMBL" id="WBMX01003235">
    <property type="protein sequence ID" value="NXC18266.1"/>
    <property type="molecule type" value="Genomic_DNA"/>
</dbReference>
<dbReference type="InterPro" id="IPR017096">
    <property type="entry name" value="BTB-kelch_protein"/>
</dbReference>
<dbReference type="Pfam" id="PF01344">
    <property type="entry name" value="Kelch_1"/>
    <property type="match status" value="1"/>
</dbReference>
<comment type="caution">
    <text evidence="4">The sequence shown here is derived from an EMBL/GenBank/DDBJ whole genome shotgun (WGS) entry which is preliminary data.</text>
</comment>
<feature type="non-terminal residue" evidence="4">
    <location>
        <position position="1"/>
    </location>
</feature>
<dbReference type="CDD" id="cd18450">
    <property type="entry name" value="BACK_KLHL10"/>
    <property type="match status" value="1"/>
</dbReference>
<evidence type="ECO:0000313" key="5">
    <source>
        <dbReference type="Proteomes" id="UP000621168"/>
    </source>
</evidence>
<evidence type="ECO:0000256" key="1">
    <source>
        <dbReference type="ARBA" id="ARBA00022441"/>
    </source>
</evidence>
<dbReference type="InterPro" id="IPR011333">
    <property type="entry name" value="SKP1/BTB/POZ_sf"/>
</dbReference>
<evidence type="ECO:0000313" key="4">
    <source>
        <dbReference type="EMBL" id="NXC18266.1"/>
    </source>
</evidence>
<dbReference type="Pfam" id="PF00651">
    <property type="entry name" value="BTB"/>
    <property type="match status" value="1"/>
</dbReference>
<dbReference type="SMART" id="SM00225">
    <property type="entry name" value="BTB"/>
    <property type="match status" value="1"/>
</dbReference>
<dbReference type="PANTHER" id="PTHR45632:SF26">
    <property type="entry name" value="BTB DOMAIN-CONTAINING PROTEIN"/>
    <property type="match status" value="1"/>
</dbReference>
<dbReference type="PANTHER" id="PTHR45632">
    <property type="entry name" value="LD33804P"/>
    <property type="match status" value="1"/>
</dbReference>
<dbReference type="OrthoDB" id="191037at2759"/>
<gene>
    <name evidence="4" type="primary">Klhl10</name>
    <name evidence="4" type="ORF">CORCRI_R05692</name>
</gene>
<dbReference type="Pfam" id="PF24681">
    <property type="entry name" value="Kelch_KLHDC2_KLHL20_DRC7"/>
    <property type="match status" value="1"/>
</dbReference>
<dbReference type="PROSITE" id="PS50097">
    <property type="entry name" value="BTB"/>
    <property type="match status" value="1"/>
</dbReference>
<feature type="domain" description="BTB" evidence="3">
    <location>
        <begin position="35"/>
        <end position="102"/>
    </location>
</feature>
<keyword evidence="5" id="KW-1185">Reference proteome</keyword>
<dbReference type="FunFam" id="1.25.40.420:FF:000001">
    <property type="entry name" value="Kelch-like family member 12"/>
    <property type="match status" value="1"/>
</dbReference>
<name>A0A851LMR1_CORCR</name>
<evidence type="ECO:0000259" key="3">
    <source>
        <dbReference type="PROSITE" id="PS50097"/>
    </source>
</evidence>
<dbReference type="InterPro" id="IPR015915">
    <property type="entry name" value="Kelch-typ_b-propeller"/>
</dbReference>
<dbReference type="PIRSF" id="PIRSF037037">
    <property type="entry name" value="Kelch-like_protein_gigaxonin"/>
    <property type="match status" value="1"/>
</dbReference>
<proteinExistence type="predicted"/>
<organism evidence="4 5">
    <name type="scientific">Corythaeola cristata</name>
    <name type="common">Great blue turaco</name>
    <dbReference type="NCBI Taxonomy" id="103954"/>
    <lineage>
        <taxon>Eukaryota</taxon>
        <taxon>Metazoa</taxon>
        <taxon>Chordata</taxon>
        <taxon>Craniata</taxon>
        <taxon>Vertebrata</taxon>
        <taxon>Euteleostomi</taxon>
        <taxon>Archelosauria</taxon>
        <taxon>Archosauria</taxon>
        <taxon>Dinosauria</taxon>
        <taxon>Saurischia</taxon>
        <taxon>Theropoda</taxon>
        <taxon>Coelurosauria</taxon>
        <taxon>Aves</taxon>
        <taxon>Neognathae</taxon>
        <taxon>Neoaves</taxon>
        <taxon>Otidimorphae</taxon>
        <taxon>Musophagiformes</taxon>
        <taxon>Musophagidae</taxon>
        <taxon>Corythaeola</taxon>
    </lineage>
</organism>
<dbReference type="SUPFAM" id="SSF54695">
    <property type="entry name" value="POZ domain"/>
    <property type="match status" value="1"/>
</dbReference>
<dbReference type="CDD" id="cd18240">
    <property type="entry name" value="BTB_POZ_KLHL10"/>
    <property type="match status" value="1"/>
</dbReference>
<reference evidence="4" key="1">
    <citation type="submission" date="2019-09" db="EMBL/GenBank/DDBJ databases">
        <title>Bird 10,000 Genomes (B10K) Project - Family phase.</title>
        <authorList>
            <person name="Zhang G."/>
        </authorList>
    </citation>
    <scope>NUCLEOTIDE SEQUENCE</scope>
    <source>
        <strain evidence="4">B10K-CU-031-40</strain>
    </source>
</reference>
<dbReference type="Gene3D" id="1.25.40.420">
    <property type="match status" value="1"/>
</dbReference>
<dbReference type="Proteomes" id="UP000621168">
    <property type="component" value="Unassembled WGS sequence"/>
</dbReference>